<dbReference type="Proteomes" id="UP000306441">
    <property type="component" value="Unassembled WGS sequence"/>
</dbReference>
<dbReference type="Gene3D" id="3.30.1220.10">
    <property type="entry name" value="CobW-like, C-terminal domain"/>
    <property type="match status" value="1"/>
</dbReference>
<evidence type="ECO:0000256" key="6">
    <source>
        <dbReference type="ARBA" id="ARBA00049117"/>
    </source>
</evidence>
<sequence length="372" mass="40300">MSEADAAKIPVTVLTGFLGSGKTTLLNRLLRRPAMAGAAVIVNEFGEVGLDHLLIEASEEQFTLLDNGCVCCTVRGDLVETLKELERRSRRGETPRIERVVIETTGLADPVPILHTLIAEPELAARFRVGGIVTTVDAVNGFATLGRHAEAAKQIAVADHLLVTKTDLASPETVQALGRRLDALAPTATRGIASNGEADFAALDALAEDETGKRKRLAAWLEKATALPVHGLMHEHGHAGHDCGPDCDHDHSHHHHAHDHGIRSYSFVIDEPVEWASFARWLDYLAMLKGEDMLRMKGLVCRADDPARPMVLHGVQHVFHPPVRLDAWPSADRRTRLVFIVRGIAREMIATTLVKFAGIGAGSIDPPARSAA</sequence>
<dbReference type="EMBL" id="SSNY01000004">
    <property type="protein sequence ID" value="THF57786.1"/>
    <property type="molecule type" value="Genomic_DNA"/>
</dbReference>
<dbReference type="Pfam" id="PF02492">
    <property type="entry name" value="cobW"/>
    <property type="match status" value="1"/>
</dbReference>
<keyword evidence="9" id="KW-1185">Reference proteome</keyword>
<evidence type="ECO:0000256" key="3">
    <source>
        <dbReference type="ARBA" id="ARBA00023186"/>
    </source>
</evidence>
<dbReference type="InterPro" id="IPR036627">
    <property type="entry name" value="CobW-likC_sf"/>
</dbReference>
<dbReference type="SUPFAM" id="SSF52540">
    <property type="entry name" value="P-loop containing nucleoside triphosphate hydrolases"/>
    <property type="match status" value="1"/>
</dbReference>
<dbReference type="PANTHER" id="PTHR13748">
    <property type="entry name" value="COBW-RELATED"/>
    <property type="match status" value="1"/>
</dbReference>
<dbReference type="Pfam" id="PF07683">
    <property type="entry name" value="CobW_C"/>
    <property type="match status" value="1"/>
</dbReference>
<accession>A0ABY2Q7R8</accession>
<evidence type="ECO:0000313" key="9">
    <source>
        <dbReference type="Proteomes" id="UP000306441"/>
    </source>
</evidence>
<gene>
    <name evidence="8" type="ORF">E6C48_08545</name>
</gene>
<comment type="function">
    <text evidence="5">Zinc chaperone that directly transfers zinc cofactor to target proteins, thereby activating them. Zinc is transferred from the CXCC motif in the GTPase domain to the zinc binding site in target proteins in a process requiring GTP hydrolysis.</text>
</comment>
<dbReference type="InterPro" id="IPR003495">
    <property type="entry name" value="CobW/HypB/UreG_nucleotide-bd"/>
</dbReference>
<feature type="domain" description="CobW C-terminal" evidence="7">
    <location>
        <begin position="262"/>
        <end position="357"/>
    </location>
</feature>
<comment type="caution">
    <text evidence="8">The sequence shown here is derived from an EMBL/GenBank/DDBJ whole genome shotgun (WGS) entry which is preliminary data.</text>
</comment>
<evidence type="ECO:0000256" key="5">
    <source>
        <dbReference type="ARBA" id="ARBA00045658"/>
    </source>
</evidence>
<evidence type="ECO:0000256" key="2">
    <source>
        <dbReference type="ARBA" id="ARBA00022801"/>
    </source>
</evidence>
<dbReference type="InterPro" id="IPR027417">
    <property type="entry name" value="P-loop_NTPase"/>
</dbReference>
<evidence type="ECO:0000256" key="4">
    <source>
        <dbReference type="ARBA" id="ARBA00034320"/>
    </source>
</evidence>
<reference evidence="8 9" key="1">
    <citation type="submission" date="2019-04" db="EMBL/GenBank/DDBJ databases">
        <title>Mesorhizobium composti sp. nov., isolated from compost.</title>
        <authorList>
            <person name="Lin S.-Y."/>
            <person name="Hameed A."/>
            <person name="Hsieh Y.-T."/>
            <person name="Young C.-C."/>
        </authorList>
    </citation>
    <scope>NUCLEOTIDE SEQUENCE [LARGE SCALE GENOMIC DNA]</scope>
    <source>
        <strain evidence="8 9">CC-YTH430</strain>
    </source>
</reference>
<dbReference type="SMART" id="SM00833">
    <property type="entry name" value="CobW_C"/>
    <property type="match status" value="1"/>
</dbReference>
<evidence type="ECO:0000313" key="8">
    <source>
        <dbReference type="EMBL" id="THF57786.1"/>
    </source>
</evidence>
<dbReference type="Gene3D" id="3.40.50.300">
    <property type="entry name" value="P-loop containing nucleotide triphosphate hydrolases"/>
    <property type="match status" value="1"/>
</dbReference>
<keyword evidence="3" id="KW-0143">Chaperone</keyword>
<comment type="catalytic activity">
    <reaction evidence="6">
        <text>GTP + H2O = GDP + phosphate + H(+)</text>
        <dbReference type="Rhea" id="RHEA:19669"/>
        <dbReference type="ChEBI" id="CHEBI:15377"/>
        <dbReference type="ChEBI" id="CHEBI:15378"/>
        <dbReference type="ChEBI" id="CHEBI:37565"/>
        <dbReference type="ChEBI" id="CHEBI:43474"/>
        <dbReference type="ChEBI" id="CHEBI:58189"/>
    </reaction>
    <physiologicalReaction direction="left-to-right" evidence="6">
        <dbReference type="Rhea" id="RHEA:19670"/>
    </physiologicalReaction>
</comment>
<dbReference type="SUPFAM" id="SSF90002">
    <property type="entry name" value="Hypothetical protein YjiA, C-terminal domain"/>
    <property type="match status" value="1"/>
</dbReference>
<protein>
    <submittedName>
        <fullName evidence="8">GTP-binding protein</fullName>
    </submittedName>
</protein>
<evidence type="ECO:0000259" key="7">
    <source>
        <dbReference type="SMART" id="SM00833"/>
    </source>
</evidence>
<dbReference type="InterPro" id="IPR051316">
    <property type="entry name" value="Zinc-reg_GTPase_activator"/>
</dbReference>
<keyword evidence="2" id="KW-0378">Hydrolase</keyword>
<proteinExistence type="inferred from homology"/>
<dbReference type="RefSeq" id="WP_136356104.1">
    <property type="nucleotide sequence ID" value="NZ_SSNY01000004.1"/>
</dbReference>
<dbReference type="InterPro" id="IPR011629">
    <property type="entry name" value="CobW-like_C"/>
</dbReference>
<dbReference type="PANTHER" id="PTHR13748:SF62">
    <property type="entry name" value="COBW DOMAIN-CONTAINING PROTEIN"/>
    <property type="match status" value="1"/>
</dbReference>
<organism evidence="8 9">
    <name type="scientific">Ollibium composti</name>
    <dbReference type="NCBI Taxonomy" id="2675109"/>
    <lineage>
        <taxon>Bacteria</taxon>
        <taxon>Pseudomonadati</taxon>
        <taxon>Pseudomonadota</taxon>
        <taxon>Alphaproteobacteria</taxon>
        <taxon>Hyphomicrobiales</taxon>
        <taxon>Phyllobacteriaceae</taxon>
        <taxon>Ollibium</taxon>
    </lineage>
</organism>
<evidence type="ECO:0000256" key="1">
    <source>
        <dbReference type="ARBA" id="ARBA00022741"/>
    </source>
</evidence>
<comment type="similarity">
    <text evidence="4">Belongs to the SIMIBI class G3E GTPase family. ZNG1 subfamily.</text>
</comment>
<keyword evidence="1" id="KW-0547">Nucleotide-binding</keyword>
<dbReference type="CDD" id="cd03112">
    <property type="entry name" value="CobW-like"/>
    <property type="match status" value="1"/>
</dbReference>
<name>A0ABY2Q7R8_9HYPH</name>